<protein>
    <submittedName>
        <fullName evidence="2">Uncharacterized protein</fullName>
    </submittedName>
</protein>
<sequence length="67" mass="7444">MPALNGMTRTFTFSLSEMRSRCTDWRRATAGDVDVVRGQAGDHRREDRPGVIPGLEQPRRVDGDGDA</sequence>
<feature type="compositionally biased region" description="Basic and acidic residues" evidence="1">
    <location>
        <begin position="40"/>
        <end position="49"/>
    </location>
</feature>
<evidence type="ECO:0000256" key="1">
    <source>
        <dbReference type="SAM" id="MobiDB-lite"/>
    </source>
</evidence>
<evidence type="ECO:0000313" key="3">
    <source>
        <dbReference type="Proteomes" id="UP001499989"/>
    </source>
</evidence>
<reference evidence="2 3" key="1">
    <citation type="journal article" date="2019" name="Int. J. Syst. Evol. Microbiol.">
        <title>The Global Catalogue of Microorganisms (GCM) 10K type strain sequencing project: providing services to taxonomists for standard genome sequencing and annotation.</title>
        <authorList>
            <consortium name="The Broad Institute Genomics Platform"/>
            <consortium name="The Broad Institute Genome Sequencing Center for Infectious Disease"/>
            <person name="Wu L."/>
            <person name="Ma J."/>
        </authorList>
    </citation>
    <scope>NUCLEOTIDE SEQUENCE [LARGE SCALE GENOMIC DNA]</scope>
    <source>
        <strain evidence="2 3">JCM 4531</strain>
    </source>
</reference>
<dbReference type="Proteomes" id="UP001499989">
    <property type="component" value="Unassembled WGS sequence"/>
</dbReference>
<name>A0ABN3TA47_9ACTN</name>
<keyword evidence="3" id="KW-1185">Reference proteome</keyword>
<gene>
    <name evidence="2" type="ORF">GCM10010310_59160</name>
</gene>
<organism evidence="2 3">
    <name type="scientific">Streptomyces violaceolatus</name>
    <dbReference type="NCBI Taxonomy" id="67378"/>
    <lineage>
        <taxon>Bacteria</taxon>
        <taxon>Bacillati</taxon>
        <taxon>Actinomycetota</taxon>
        <taxon>Actinomycetes</taxon>
        <taxon>Kitasatosporales</taxon>
        <taxon>Streptomycetaceae</taxon>
        <taxon>Streptomyces</taxon>
        <taxon>Streptomyces violaceoruber group</taxon>
    </lineage>
</organism>
<proteinExistence type="predicted"/>
<feature type="compositionally biased region" description="Basic and acidic residues" evidence="1">
    <location>
        <begin position="57"/>
        <end position="67"/>
    </location>
</feature>
<evidence type="ECO:0000313" key="2">
    <source>
        <dbReference type="EMBL" id="GAA2696387.1"/>
    </source>
</evidence>
<dbReference type="EMBL" id="BAAASK010000023">
    <property type="protein sequence ID" value="GAA2696387.1"/>
    <property type="molecule type" value="Genomic_DNA"/>
</dbReference>
<feature type="region of interest" description="Disordered" evidence="1">
    <location>
        <begin position="36"/>
        <end position="67"/>
    </location>
</feature>
<comment type="caution">
    <text evidence="2">The sequence shown here is derived from an EMBL/GenBank/DDBJ whole genome shotgun (WGS) entry which is preliminary data.</text>
</comment>
<accession>A0ABN3TA47</accession>